<organism evidence="2 3">
    <name type="scientific">Geoalkalibacter halelectricus</name>
    <dbReference type="NCBI Taxonomy" id="2847045"/>
    <lineage>
        <taxon>Bacteria</taxon>
        <taxon>Pseudomonadati</taxon>
        <taxon>Thermodesulfobacteriota</taxon>
        <taxon>Desulfuromonadia</taxon>
        <taxon>Desulfuromonadales</taxon>
        <taxon>Geoalkalibacteraceae</taxon>
        <taxon>Geoalkalibacter</taxon>
    </lineage>
</organism>
<name>A0ABY5ZK87_9BACT</name>
<dbReference type="PROSITE" id="PS51257">
    <property type="entry name" value="PROKAR_LIPOPROTEIN"/>
    <property type="match status" value="1"/>
</dbReference>
<evidence type="ECO:0000256" key="1">
    <source>
        <dbReference type="SAM" id="MobiDB-lite"/>
    </source>
</evidence>
<dbReference type="Gene3D" id="2.60.40.10">
    <property type="entry name" value="Immunoglobulins"/>
    <property type="match status" value="1"/>
</dbReference>
<keyword evidence="3" id="KW-1185">Reference proteome</keyword>
<dbReference type="Proteomes" id="UP001060414">
    <property type="component" value="Chromosome"/>
</dbReference>
<sequence>MRYFFHGMLLLIFSLGMSGCRGSEPQSAAPGAAESARTVSASAETAAEDSSADTTQPSVSLHPDPPIGAAEVRARLRNLPGEYDLVWERNGRLIEGAQGEVLPKGQVARGDMLTVRVRYEGGEVSASARVGNSPPEISVINFAEPRIHRGVDIILEPVAHDADGDPISFRYQWWINGEEVPGRTDARLPGDLFHKGDRVAVKVIPMDAHGDGIPVTGREFTIPPGSPQFVSQPPANFEGRVYRYQARAQDPDGEPVRYSLAEAPEGMRIDADSGQITWNVENAPPGEHRIRIRALDSEGLEAFQEFTLSLASPEQEG</sequence>
<accession>A0ABY5ZK87</accession>
<proteinExistence type="predicted"/>
<dbReference type="Pfam" id="PF05345">
    <property type="entry name" value="He_PIG"/>
    <property type="match status" value="1"/>
</dbReference>
<feature type="compositionally biased region" description="Low complexity" evidence="1">
    <location>
        <begin position="32"/>
        <end position="45"/>
    </location>
</feature>
<gene>
    <name evidence="2" type="ORF">L9S41_18045</name>
</gene>
<protein>
    <submittedName>
        <fullName evidence="2">Ig domain-containing protein</fullName>
    </submittedName>
</protein>
<reference evidence="2" key="1">
    <citation type="journal article" date="2022" name="Environ. Microbiol.">
        <title>Geoalkalibacter halelectricus SAP #1 sp. nov. possessing extracellular electron transfer and mineral#reducing capabilities from a haloalkaline environment.</title>
        <authorList>
            <person name="Yadav S."/>
            <person name="Singh R."/>
            <person name="Sundharam S.S."/>
            <person name="Chaudhary S."/>
            <person name="Krishnamurthi S."/>
            <person name="Patil S.A."/>
        </authorList>
    </citation>
    <scope>NUCLEOTIDE SEQUENCE</scope>
    <source>
        <strain evidence="2">SAP-1</strain>
    </source>
</reference>
<dbReference type="RefSeq" id="WP_260747912.1">
    <property type="nucleotide sequence ID" value="NZ_CP092109.1"/>
</dbReference>
<evidence type="ECO:0000313" key="2">
    <source>
        <dbReference type="EMBL" id="UWZ79560.1"/>
    </source>
</evidence>
<feature type="region of interest" description="Disordered" evidence="1">
    <location>
        <begin position="23"/>
        <end position="66"/>
    </location>
</feature>
<dbReference type="EMBL" id="CP092109">
    <property type="protein sequence ID" value="UWZ79560.1"/>
    <property type="molecule type" value="Genomic_DNA"/>
</dbReference>
<evidence type="ECO:0000313" key="3">
    <source>
        <dbReference type="Proteomes" id="UP001060414"/>
    </source>
</evidence>
<dbReference type="InterPro" id="IPR013783">
    <property type="entry name" value="Ig-like_fold"/>
</dbReference>
<dbReference type="InterPro" id="IPR015919">
    <property type="entry name" value="Cadherin-like_sf"/>
</dbReference>
<dbReference type="SUPFAM" id="SSF49313">
    <property type="entry name" value="Cadherin-like"/>
    <property type="match status" value="1"/>
</dbReference>